<organism evidence="1 2">
    <name type="scientific">Sclerotinia sclerotiorum (strain ATCC 18683 / 1980 / Ss-1)</name>
    <name type="common">White mold</name>
    <name type="synonym">Whetzelinia sclerotiorum</name>
    <dbReference type="NCBI Taxonomy" id="665079"/>
    <lineage>
        <taxon>Eukaryota</taxon>
        <taxon>Fungi</taxon>
        <taxon>Dikarya</taxon>
        <taxon>Ascomycota</taxon>
        <taxon>Pezizomycotina</taxon>
        <taxon>Leotiomycetes</taxon>
        <taxon>Helotiales</taxon>
        <taxon>Sclerotiniaceae</taxon>
        <taxon>Sclerotinia</taxon>
    </lineage>
</organism>
<dbReference type="EMBL" id="CP017815">
    <property type="protein sequence ID" value="APA06556.1"/>
    <property type="molecule type" value="Genomic_DNA"/>
</dbReference>
<dbReference type="VEuPathDB" id="FungiDB:sscle_02g013260"/>
<gene>
    <name evidence="1" type="ORF">sscle_02g013260</name>
</gene>
<reference evidence="2" key="1">
    <citation type="journal article" date="2017" name="Genome Biol. Evol.">
        <title>The complete genome sequence of the phytopathogenic fungus Sclerotinia sclerotiorum reveals insights into the genome architecture of broad host range pathogens.</title>
        <authorList>
            <person name="Derbyshire M."/>
            <person name="Denton-Giles M."/>
            <person name="Hegedus D."/>
            <person name="Seifbarghy S."/>
            <person name="Rollins J."/>
            <person name="van Kan J."/>
            <person name="Seidl M.F."/>
            <person name="Faino L."/>
            <person name="Mbengue M."/>
            <person name="Navaud O."/>
            <person name="Raffaele S."/>
            <person name="Hammond-Kosack K."/>
            <person name="Heard S."/>
            <person name="Oliver R."/>
        </authorList>
    </citation>
    <scope>NUCLEOTIDE SEQUENCE [LARGE SCALE GENOMIC DNA]</scope>
    <source>
        <strain evidence="2">ATCC 18683 / 1980 / Ss-1</strain>
    </source>
</reference>
<name>A0A1D9PV85_SCLS1</name>
<proteinExistence type="predicted"/>
<protein>
    <recommendedName>
        <fullName evidence="3">HNH nuclease domain-containing protein</fullName>
    </recommendedName>
</protein>
<evidence type="ECO:0000313" key="1">
    <source>
        <dbReference type="EMBL" id="APA06556.1"/>
    </source>
</evidence>
<dbReference type="AlphaFoldDB" id="A0A1D9PV85"/>
<evidence type="ECO:0000313" key="2">
    <source>
        <dbReference type="Proteomes" id="UP000177798"/>
    </source>
</evidence>
<accession>A0A1D9PV85</accession>
<dbReference type="OrthoDB" id="5386595at2759"/>
<dbReference type="Proteomes" id="UP000177798">
    <property type="component" value="Chromosome 2"/>
</dbReference>
<sequence>MPMRIELELCVSGLNDQAGKHFAYMAAIAIHDLICLSEGEERHFADLYEVGKIFDQTPPPMLQERTRLSNYLLALDRVVPRFWAVKLQLTCLEHADRCDVFRKQLNYLENSPNIEDSKEEYEYLIRASAEARTEVLGHINAARNFNVLDGQNALQWAFEVLAHQGPPEDLWFIKSLKKYYQISRPLTDGFSLEHSEFGDIIRDETWCVASGTWGPPSRLRPVRIVPPQISTDHLGALFPDTSFGKPYHPENGLMLDRQIADNFEAGRIYMVPISKNDDGVITWQLRVLDYNLLQQRHDGLGCSFARLHEGELKFLGLWKPRQDFLQFHWFFCLAISAARNFGSRRVDSEVSHGWHAWGLLEDENGVYRMRKSLLEEMDRYSARRLPAHRTSKKSIMVSLMARLFNVEE</sequence>
<evidence type="ECO:0008006" key="3">
    <source>
        <dbReference type="Google" id="ProtNLM"/>
    </source>
</evidence>